<proteinExistence type="predicted"/>
<organism evidence="2 3">
    <name type="scientific">Ilex paraguariensis</name>
    <name type="common">yerba mate</name>
    <dbReference type="NCBI Taxonomy" id="185542"/>
    <lineage>
        <taxon>Eukaryota</taxon>
        <taxon>Viridiplantae</taxon>
        <taxon>Streptophyta</taxon>
        <taxon>Embryophyta</taxon>
        <taxon>Tracheophyta</taxon>
        <taxon>Spermatophyta</taxon>
        <taxon>Magnoliopsida</taxon>
        <taxon>eudicotyledons</taxon>
        <taxon>Gunneridae</taxon>
        <taxon>Pentapetalae</taxon>
        <taxon>asterids</taxon>
        <taxon>campanulids</taxon>
        <taxon>Aquifoliales</taxon>
        <taxon>Aquifoliaceae</taxon>
        <taxon>Ilex</taxon>
    </lineage>
</organism>
<sequence length="89" mass="9716">MALQMTSQENGEEDEDGGLALVNMTEKALQIRDKDLQSITKGTAKSGAEYFAARSFHGLDIHSKSSLPEPILAGRTGRASGYEDEKTKW</sequence>
<gene>
    <name evidence="2" type="ORF">ILEXP_LOCUS44218</name>
</gene>
<protein>
    <submittedName>
        <fullName evidence="2">Uncharacterized protein</fullName>
    </submittedName>
</protein>
<keyword evidence="3" id="KW-1185">Reference proteome</keyword>
<evidence type="ECO:0000256" key="1">
    <source>
        <dbReference type="SAM" id="MobiDB-lite"/>
    </source>
</evidence>
<dbReference type="Proteomes" id="UP001642360">
    <property type="component" value="Unassembled WGS sequence"/>
</dbReference>
<feature type="region of interest" description="Disordered" evidence="1">
    <location>
        <begin position="64"/>
        <end position="89"/>
    </location>
</feature>
<name>A0ABC8U620_9AQUA</name>
<dbReference type="AlphaFoldDB" id="A0ABC8U620"/>
<comment type="caution">
    <text evidence="2">The sequence shown here is derived from an EMBL/GenBank/DDBJ whole genome shotgun (WGS) entry which is preliminary data.</text>
</comment>
<evidence type="ECO:0000313" key="3">
    <source>
        <dbReference type="Proteomes" id="UP001642360"/>
    </source>
</evidence>
<evidence type="ECO:0000313" key="2">
    <source>
        <dbReference type="EMBL" id="CAK9174466.1"/>
    </source>
</evidence>
<accession>A0ABC8U620</accession>
<dbReference type="EMBL" id="CAUOFW020006380">
    <property type="protein sequence ID" value="CAK9174466.1"/>
    <property type="molecule type" value="Genomic_DNA"/>
</dbReference>
<reference evidence="2 3" key="1">
    <citation type="submission" date="2024-02" db="EMBL/GenBank/DDBJ databases">
        <authorList>
            <person name="Vignale AGUSTIN F."/>
            <person name="Sosa J E."/>
            <person name="Modenutti C."/>
        </authorList>
    </citation>
    <scope>NUCLEOTIDE SEQUENCE [LARGE SCALE GENOMIC DNA]</scope>
</reference>